<organism evidence="5 6">
    <name type="scientific">Segnochrobactrum spirostomi</name>
    <dbReference type="NCBI Taxonomy" id="2608987"/>
    <lineage>
        <taxon>Bacteria</taxon>
        <taxon>Pseudomonadati</taxon>
        <taxon>Pseudomonadota</taxon>
        <taxon>Alphaproteobacteria</taxon>
        <taxon>Hyphomicrobiales</taxon>
        <taxon>Segnochrobactraceae</taxon>
        <taxon>Segnochrobactrum</taxon>
    </lineage>
</organism>
<sequence>MLSPGQFTVFDHLNGAGVPLRASSRFGDDMAAALWDRDERAATTYSAPSHHTISLYVDGGEGISRRRGDGTVQASYGAGSVCLMPAGVTTEWEVAGAVRLFHFYVPRTAFDRLLVESFDRDPALTQLVDVPFVRDATIENVIRHAVLPLDWHDAADRVAVTQAGQLLLAYVASRFTERPASLALRGGLAPSSLRRVADFVEASLDQPLAIGDLAAAAGLSAFHFTRMFRRSAGVSPHAFVNARRIARAKTLLEDGGMPLAEIALACGFSSQSHFTARFREAVGVTPGQYARHVRGATLS</sequence>
<evidence type="ECO:0000256" key="2">
    <source>
        <dbReference type="ARBA" id="ARBA00023125"/>
    </source>
</evidence>
<dbReference type="AlphaFoldDB" id="A0A6A7XX75"/>
<dbReference type="InterPro" id="IPR018060">
    <property type="entry name" value="HTH_AraC"/>
</dbReference>
<dbReference type="InterPro" id="IPR020449">
    <property type="entry name" value="Tscrpt_reg_AraC-type_HTH"/>
</dbReference>
<proteinExistence type="predicted"/>
<dbReference type="Proteomes" id="UP000332515">
    <property type="component" value="Unassembled WGS sequence"/>
</dbReference>
<dbReference type="InterPro" id="IPR050204">
    <property type="entry name" value="AraC_XylS_family_regulators"/>
</dbReference>
<dbReference type="InterPro" id="IPR009057">
    <property type="entry name" value="Homeodomain-like_sf"/>
</dbReference>
<evidence type="ECO:0000256" key="3">
    <source>
        <dbReference type="ARBA" id="ARBA00023163"/>
    </source>
</evidence>
<dbReference type="PROSITE" id="PS01124">
    <property type="entry name" value="HTH_ARAC_FAMILY_2"/>
    <property type="match status" value="1"/>
</dbReference>
<dbReference type="PANTHER" id="PTHR46796">
    <property type="entry name" value="HTH-TYPE TRANSCRIPTIONAL ACTIVATOR RHAS-RELATED"/>
    <property type="match status" value="1"/>
</dbReference>
<keyword evidence="6" id="KW-1185">Reference proteome</keyword>
<comment type="caution">
    <text evidence="5">The sequence shown here is derived from an EMBL/GenBank/DDBJ whole genome shotgun (WGS) entry which is preliminary data.</text>
</comment>
<gene>
    <name evidence="5" type="ORF">F0357_00365</name>
</gene>
<dbReference type="GO" id="GO:0043565">
    <property type="term" value="F:sequence-specific DNA binding"/>
    <property type="evidence" value="ECO:0007669"/>
    <property type="project" value="InterPro"/>
</dbReference>
<dbReference type="Pfam" id="PF12833">
    <property type="entry name" value="HTH_18"/>
    <property type="match status" value="1"/>
</dbReference>
<dbReference type="PANTHER" id="PTHR46796:SF6">
    <property type="entry name" value="ARAC SUBFAMILY"/>
    <property type="match status" value="1"/>
</dbReference>
<evidence type="ECO:0000313" key="6">
    <source>
        <dbReference type="Proteomes" id="UP000332515"/>
    </source>
</evidence>
<dbReference type="EMBL" id="VWNA01000001">
    <property type="protein sequence ID" value="MQT11154.1"/>
    <property type="molecule type" value="Genomic_DNA"/>
</dbReference>
<keyword evidence="1" id="KW-0805">Transcription regulation</keyword>
<reference evidence="5 6" key="1">
    <citation type="submission" date="2019-09" db="EMBL/GenBank/DDBJ databases">
        <title>Segnochrobactrum spirostomi gen. nov., sp. nov., isolated from the ciliate Spirostomum cf. yagiui and description of a novel family, Segnochrobactraceae fam. nov. within the order Rhizobiales of the class Alphaproteobacteria.</title>
        <authorList>
            <person name="Akter S."/>
            <person name="Shazib S.U.A."/>
            <person name="Shin M.K."/>
        </authorList>
    </citation>
    <scope>NUCLEOTIDE SEQUENCE [LARGE SCALE GENOMIC DNA]</scope>
    <source>
        <strain evidence="5 6">Sp-1</strain>
    </source>
</reference>
<dbReference type="InterPro" id="IPR018062">
    <property type="entry name" value="HTH_AraC-typ_CS"/>
</dbReference>
<keyword evidence="3" id="KW-0804">Transcription</keyword>
<accession>A0A6A7XX75</accession>
<dbReference type="SUPFAM" id="SSF46689">
    <property type="entry name" value="Homeodomain-like"/>
    <property type="match status" value="2"/>
</dbReference>
<protein>
    <submittedName>
        <fullName evidence="5">AraC family transcriptional regulator</fullName>
    </submittedName>
</protein>
<dbReference type="Gene3D" id="1.10.10.60">
    <property type="entry name" value="Homeodomain-like"/>
    <property type="match status" value="2"/>
</dbReference>
<dbReference type="RefSeq" id="WP_153477502.1">
    <property type="nucleotide sequence ID" value="NZ_VWNA01000001.1"/>
</dbReference>
<evidence type="ECO:0000313" key="5">
    <source>
        <dbReference type="EMBL" id="MQT11154.1"/>
    </source>
</evidence>
<dbReference type="GO" id="GO:0003700">
    <property type="term" value="F:DNA-binding transcription factor activity"/>
    <property type="evidence" value="ECO:0007669"/>
    <property type="project" value="InterPro"/>
</dbReference>
<dbReference type="SMART" id="SM00342">
    <property type="entry name" value="HTH_ARAC"/>
    <property type="match status" value="1"/>
</dbReference>
<feature type="domain" description="HTH araC/xylS-type" evidence="4">
    <location>
        <begin position="194"/>
        <end position="292"/>
    </location>
</feature>
<dbReference type="PRINTS" id="PR00032">
    <property type="entry name" value="HTHARAC"/>
</dbReference>
<evidence type="ECO:0000256" key="1">
    <source>
        <dbReference type="ARBA" id="ARBA00023015"/>
    </source>
</evidence>
<name>A0A6A7XX75_9HYPH</name>
<dbReference type="PROSITE" id="PS00041">
    <property type="entry name" value="HTH_ARAC_FAMILY_1"/>
    <property type="match status" value="1"/>
</dbReference>
<evidence type="ECO:0000259" key="4">
    <source>
        <dbReference type="PROSITE" id="PS01124"/>
    </source>
</evidence>
<keyword evidence="2" id="KW-0238">DNA-binding</keyword>